<dbReference type="EMBL" id="CP072133">
    <property type="protein sequence ID" value="QTH72393.1"/>
    <property type="molecule type" value="Genomic_DNA"/>
</dbReference>
<dbReference type="KEGG" id="pxi:J5O05_06005"/>
<evidence type="ECO:0000313" key="2">
    <source>
        <dbReference type="EMBL" id="QTH72393.1"/>
    </source>
</evidence>
<name>A0A975DIH6_9GAMM</name>
<proteinExistence type="predicted"/>
<protein>
    <submittedName>
        <fullName evidence="2">Uncharacterized protein</fullName>
    </submittedName>
</protein>
<keyword evidence="1" id="KW-0472">Membrane</keyword>
<dbReference type="RefSeq" id="WP_208844018.1">
    <property type="nucleotide sequence ID" value="NZ_CP072133.1"/>
</dbReference>
<dbReference type="Proteomes" id="UP000664904">
    <property type="component" value="Chromosome"/>
</dbReference>
<organism evidence="2 3">
    <name type="scientific">Pseudoalteromonas xiamenensis</name>
    <dbReference type="NCBI Taxonomy" id="882626"/>
    <lineage>
        <taxon>Bacteria</taxon>
        <taxon>Pseudomonadati</taxon>
        <taxon>Pseudomonadota</taxon>
        <taxon>Gammaproteobacteria</taxon>
        <taxon>Alteromonadales</taxon>
        <taxon>Pseudoalteromonadaceae</taxon>
        <taxon>Pseudoalteromonas</taxon>
    </lineage>
</organism>
<gene>
    <name evidence="2" type="ORF">J5O05_06005</name>
</gene>
<keyword evidence="1" id="KW-1133">Transmembrane helix</keyword>
<evidence type="ECO:0000256" key="1">
    <source>
        <dbReference type="SAM" id="Phobius"/>
    </source>
</evidence>
<sequence length="178" mass="19981">MTDKYRVIYTGLDSGIEQEVAITRLATKLELPENKAAAFFAKKPLFAPADKEKAMKQVKLFASMGIQAKLQTSGATNDSSSAQRDERLFEALDYITSSLIRLEERLEEIEQRLGQTPAIEHSVDDEEDWEDDGFLDDLDIDPQPKKRSPIVLYSLVSGVAILVILLALTLIYPDIMNF</sequence>
<dbReference type="AlphaFoldDB" id="A0A975DIH6"/>
<reference evidence="2" key="1">
    <citation type="submission" date="2021-03" db="EMBL/GenBank/DDBJ databases">
        <title>Complete Genome of Pseudoalteromonas xiamenensis STKMTI.2, a new potential marine bacterium producing anti-Vibrio compounds.</title>
        <authorList>
            <person name="Handayani D.P."/>
            <person name="Isnansetyo A."/>
            <person name="Istiqomah I."/>
            <person name="Jumina J."/>
        </authorList>
    </citation>
    <scope>NUCLEOTIDE SEQUENCE</scope>
    <source>
        <strain evidence="2">STKMTI.2</strain>
    </source>
</reference>
<feature type="transmembrane region" description="Helical" evidence="1">
    <location>
        <begin position="150"/>
        <end position="172"/>
    </location>
</feature>
<keyword evidence="1" id="KW-0812">Transmembrane</keyword>
<evidence type="ECO:0000313" key="3">
    <source>
        <dbReference type="Proteomes" id="UP000664904"/>
    </source>
</evidence>
<accession>A0A975DIH6</accession>
<keyword evidence="3" id="KW-1185">Reference proteome</keyword>